<evidence type="ECO:0000256" key="2">
    <source>
        <dbReference type="ARBA" id="ARBA00008000"/>
    </source>
</evidence>
<dbReference type="KEGG" id="lbi:LEPBI_II0038"/>
<dbReference type="Gene3D" id="3.30.70.3450">
    <property type="match status" value="1"/>
</dbReference>
<feature type="domain" description="FAD-binding PCMH-type" evidence="9">
    <location>
        <begin position="104"/>
        <end position="281"/>
    </location>
</feature>
<evidence type="ECO:0000313" key="11">
    <source>
        <dbReference type="Proteomes" id="UP000001847"/>
    </source>
</evidence>
<dbReference type="GO" id="GO:0008610">
    <property type="term" value="P:lipid biosynthetic process"/>
    <property type="evidence" value="ECO:0007669"/>
    <property type="project" value="InterPro"/>
</dbReference>
<dbReference type="Gene3D" id="3.30.300.330">
    <property type="match status" value="1"/>
</dbReference>
<dbReference type="InterPro" id="IPR006094">
    <property type="entry name" value="Oxid_FAD_bind_N"/>
</dbReference>
<name>B0STP2_LEPBP</name>
<feature type="binding site" evidence="6">
    <location>
        <position position="405"/>
    </location>
    <ligand>
        <name>substrate</name>
    </ligand>
</feature>
<feature type="binding site" evidence="7">
    <location>
        <begin position="265"/>
        <end position="271"/>
    </location>
    <ligand>
        <name>FAD</name>
        <dbReference type="ChEBI" id="CHEBI:57692"/>
    </ligand>
</feature>
<organism evidence="10 11">
    <name type="scientific">Leptospira biflexa serovar Patoc (strain Patoc 1 / ATCC 23582 / Paris)</name>
    <dbReference type="NCBI Taxonomy" id="456481"/>
    <lineage>
        <taxon>Bacteria</taxon>
        <taxon>Pseudomonadati</taxon>
        <taxon>Spirochaetota</taxon>
        <taxon>Spirochaetia</taxon>
        <taxon>Leptospirales</taxon>
        <taxon>Leptospiraceae</taxon>
        <taxon>Leptospira</taxon>
    </lineage>
</organism>
<keyword evidence="4 7" id="KW-0274">FAD</keyword>
<dbReference type="FunFam" id="1.10.45.10:FF:000001">
    <property type="entry name" value="D-lactate dehydrogenase mitochondrial"/>
    <property type="match status" value="1"/>
</dbReference>
<proteinExistence type="inferred from homology"/>
<evidence type="ECO:0000256" key="8">
    <source>
        <dbReference type="PIRSR" id="PIRSR625650-4"/>
    </source>
</evidence>
<dbReference type="PROSITE" id="PS51387">
    <property type="entry name" value="FAD_PCMH"/>
    <property type="match status" value="1"/>
</dbReference>
<evidence type="ECO:0000256" key="5">
    <source>
        <dbReference type="PIRSR" id="PIRSR625650-1"/>
    </source>
</evidence>
<keyword evidence="11" id="KW-1185">Reference proteome</keyword>
<dbReference type="Pfam" id="PF01565">
    <property type="entry name" value="FAD_binding_4"/>
    <property type="match status" value="1"/>
</dbReference>
<dbReference type="InterPro" id="IPR025650">
    <property type="entry name" value="Alkyl-DHAP_Synthase"/>
</dbReference>
<dbReference type="InterPro" id="IPR016166">
    <property type="entry name" value="FAD-bd_PCMH"/>
</dbReference>
<protein>
    <submittedName>
        <fullName evidence="10">Putative alkyldihydroxyacetonephosphate synthase</fullName>
        <ecNumber evidence="10">2.5.1.26</ecNumber>
    </submittedName>
</protein>
<evidence type="ECO:0000259" key="9">
    <source>
        <dbReference type="PROSITE" id="PS51387"/>
    </source>
</evidence>
<dbReference type="Gene3D" id="3.30.43.10">
    <property type="entry name" value="Uridine Diphospho-n-acetylenolpyruvylglucosamine Reductase, domain 2"/>
    <property type="match status" value="1"/>
</dbReference>
<dbReference type="EC" id="2.5.1.26" evidence="10"/>
<dbReference type="InterPro" id="IPR016167">
    <property type="entry name" value="FAD-bd_PCMH_sub1"/>
</dbReference>
<evidence type="ECO:0000256" key="1">
    <source>
        <dbReference type="ARBA" id="ARBA00001974"/>
    </source>
</evidence>
<dbReference type="InterPro" id="IPR036318">
    <property type="entry name" value="FAD-bd_PCMH-like_sf"/>
</dbReference>
<keyword evidence="10" id="KW-0808">Transferase</keyword>
<comment type="similarity">
    <text evidence="2">Belongs to the FAD-binding oxidoreductase/transferase type 4 family.</text>
</comment>
<dbReference type="SUPFAM" id="SSF56176">
    <property type="entry name" value="FAD-binding/transporter-associated domain-like"/>
    <property type="match status" value="1"/>
</dbReference>
<dbReference type="GO" id="GO:0008609">
    <property type="term" value="F:alkylglycerone-phosphate synthase activity"/>
    <property type="evidence" value="ECO:0007669"/>
    <property type="project" value="UniProtKB-EC"/>
</dbReference>
<dbReference type="Gene3D" id="3.30.465.10">
    <property type="match status" value="1"/>
</dbReference>
<evidence type="ECO:0000256" key="4">
    <source>
        <dbReference type="ARBA" id="ARBA00022827"/>
    </source>
</evidence>
<dbReference type="Proteomes" id="UP000001847">
    <property type="component" value="Chromosome II"/>
</dbReference>
<dbReference type="Gene3D" id="1.10.45.10">
    <property type="entry name" value="Vanillyl-alcohol Oxidase, Chain A, domain 4"/>
    <property type="match status" value="1"/>
</dbReference>
<dbReference type="SUPFAM" id="SSF55103">
    <property type="entry name" value="FAD-linked oxidases, C-terminal domain"/>
    <property type="match status" value="1"/>
</dbReference>
<gene>
    <name evidence="10" type="primary">eapA</name>
    <name evidence="10" type="ordered locus">LEPBI_II0038</name>
</gene>
<dbReference type="GO" id="GO:0071949">
    <property type="term" value="F:FAD binding"/>
    <property type="evidence" value="ECO:0007669"/>
    <property type="project" value="InterPro"/>
</dbReference>
<feature type="site" description="Important for enzyme activity" evidence="8">
    <location>
        <position position="318"/>
    </location>
</feature>
<dbReference type="InterPro" id="IPR016164">
    <property type="entry name" value="FAD-linked_Oxase-like_C"/>
</dbReference>
<dbReference type="EMBL" id="CP000787">
    <property type="protein sequence ID" value="ABZ99576.1"/>
    <property type="molecule type" value="Genomic_DNA"/>
</dbReference>
<evidence type="ECO:0000256" key="7">
    <source>
        <dbReference type="PIRSR" id="PIRSR625650-3"/>
    </source>
</evidence>
<evidence type="ECO:0000313" key="10">
    <source>
        <dbReference type="EMBL" id="ABZ99576.1"/>
    </source>
</evidence>
<accession>B0STP2</accession>
<evidence type="ECO:0000256" key="6">
    <source>
        <dbReference type="PIRSR" id="PIRSR625650-2"/>
    </source>
</evidence>
<sequence>MSVNTMQTRSIYKWGSPEVEEKLPSHTLDFLNNQFPVSNELKSSLPKGELNLKPLKKSKLSASIVSKLKKIVGNANVSLDDVSRARHSIGKFYTEIYKARFGEVTEVVDVVVLPKNETEIEEILSLANANKIPVIPFGAGSTVTKALQAPKGGISLDLSRLNRIIEFNAIDSTVTVEAGVYGPELEKHLNERGYTCGHFPQSFEFSTVGGWIAAKGAGQASTGYGKIEDILLGLTAMTPSGKFESKVYPAASIGPDMFRLFLGTEGSFGVITKATLKIRKYHSENSAKGSFIFKNFEKAVETMREVMQGGFGKPHFFRIQDPEETDISFHMSGLHGGKEDLFLRFIGYKPMQRSLMHIIIDGDPSYTKEVMKKIKKIAKRNGGFSTGESPVNKWLHQRYSSAYLRDYLMDEGIRIDTLETAVSWSNLHTLWENTRAYIKSFENTSCMVHISHAYENGANLYFIFLSPMNQQNEVSDFLKFHKGIIDSIHANGGSLSHHHGIGRMLSPWMEKEVGEEGIRILSSLKKTFDPKGIMNPGGLLGLK</sequence>
<dbReference type="PANTHER" id="PTHR46568">
    <property type="entry name" value="ALKYLDIHYDROXYACETONEPHOSPHATE SYNTHASE, PEROXISOMAL"/>
    <property type="match status" value="1"/>
</dbReference>
<dbReference type="InterPro" id="IPR004113">
    <property type="entry name" value="FAD-bd_oxidored_4_C"/>
</dbReference>
<dbReference type="Pfam" id="PF02913">
    <property type="entry name" value="FAD-oxidase_C"/>
    <property type="match status" value="1"/>
</dbReference>
<dbReference type="AlphaFoldDB" id="B0STP2"/>
<dbReference type="STRING" id="456481.LEPBI_II0038"/>
<feature type="active site" description="Proton donor/acceptor" evidence="5">
    <location>
        <position position="461"/>
    </location>
</feature>
<keyword evidence="3" id="KW-0285">Flavoprotein</keyword>
<evidence type="ECO:0000256" key="3">
    <source>
        <dbReference type="ARBA" id="ARBA00022630"/>
    </source>
</evidence>
<dbReference type="PANTHER" id="PTHR46568:SF1">
    <property type="entry name" value="ALKYLDIHYDROXYACETONEPHOSPHATE SYNTHASE, PEROXISOMAL"/>
    <property type="match status" value="1"/>
</dbReference>
<dbReference type="InterPro" id="IPR016169">
    <property type="entry name" value="FAD-bd_PCMH_sub2"/>
</dbReference>
<comment type="cofactor">
    <cofactor evidence="1 7">
        <name>FAD</name>
        <dbReference type="ChEBI" id="CHEBI:57692"/>
    </cofactor>
</comment>
<dbReference type="HOGENOM" id="CLU_017779_2_0_12"/>
<dbReference type="InterPro" id="IPR016171">
    <property type="entry name" value="Vanillyl_alc_oxidase_C-sub2"/>
</dbReference>
<reference evidence="10 11" key="1">
    <citation type="journal article" date="2008" name="PLoS ONE">
        <title>Genome sequence of the saprophyte Leptospira biflexa provides insights into the evolution of Leptospira and the pathogenesis of leptospirosis.</title>
        <authorList>
            <person name="Picardeau M."/>
            <person name="Bulach D.M."/>
            <person name="Bouchier C."/>
            <person name="Zuerner R.L."/>
            <person name="Zidane N."/>
            <person name="Wilson P.J."/>
            <person name="Creno S."/>
            <person name="Kuczek E.S."/>
            <person name="Bommezzadri S."/>
            <person name="Davis J.C."/>
            <person name="McGrath A."/>
            <person name="Johnson M.J."/>
            <person name="Boursaux-Eude C."/>
            <person name="Seemann T."/>
            <person name="Rouy Z."/>
            <person name="Coppel R.L."/>
            <person name="Rood J.I."/>
            <person name="Lajus A."/>
            <person name="Davies J.K."/>
            <person name="Medigue C."/>
            <person name="Adler B."/>
        </authorList>
    </citation>
    <scope>NUCLEOTIDE SEQUENCE [LARGE SCALE GENOMIC DNA]</scope>
    <source>
        <strain evidence="11">Patoc 1 / ATCC 23582 / Paris</strain>
    </source>
</reference>